<keyword evidence="1" id="KW-1133">Transmembrane helix</keyword>
<name>A0AAN6D105_9ASCO</name>
<feature type="transmembrane region" description="Helical" evidence="1">
    <location>
        <begin position="241"/>
        <end position="266"/>
    </location>
</feature>
<sequence length="373" mass="42371">MEDQTETCSNLRTLEKAVCSWREDHLQCKETRCELVIQELELEKGKSTRIVAPGEVEVYVNGVPVDDSHIGDLTFDINMSTDIVEKTILRIRSVCVLPRGWQLTPNFSLGCFLAAADKDTSQIYVSMSVDGLLDACGIETAKTQVLYDTDTTVCQMQVAANCLKLEMSSMTKISLRQEPGRRLYNSQLFRLHDNIQNSIAVQKYHPGNILLRSALFSNFMSFLNFILGAITFAYFRKTTTLLSALSTLSMFVSSLFLTAVIVLLHVDAHSIFQQFAALFRYFFYWWIVVIVHCLLSMAICVYFSMANEKFIISRAVSGKYTSVDDRGTVEFVIYFQTTSVVLVLVLFTISLFRSKKRLNNFLNLTLKSRDVQQ</sequence>
<protein>
    <submittedName>
        <fullName evidence="2">Uncharacterized protein</fullName>
    </submittedName>
</protein>
<feature type="transmembrane region" description="Helical" evidence="1">
    <location>
        <begin position="215"/>
        <end position="235"/>
    </location>
</feature>
<proteinExistence type="predicted"/>
<keyword evidence="4" id="KW-1185">Reference proteome</keyword>
<organism evidence="2 5">
    <name type="scientific">Ogataea haglerorum</name>
    <dbReference type="NCBI Taxonomy" id="1937702"/>
    <lineage>
        <taxon>Eukaryota</taxon>
        <taxon>Fungi</taxon>
        <taxon>Dikarya</taxon>
        <taxon>Ascomycota</taxon>
        <taxon>Saccharomycotina</taxon>
        <taxon>Pichiomycetes</taxon>
        <taxon>Pichiales</taxon>
        <taxon>Pichiaceae</taxon>
        <taxon>Ogataea</taxon>
    </lineage>
</organism>
<comment type="caution">
    <text evidence="2">The sequence shown here is derived from an EMBL/GenBank/DDBJ whole genome shotgun (WGS) entry which is preliminary data.</text>
</comment>
<evidence type="ECO:0000313" key="5">
    <source>
        <dbReference type="Proteomes" id="UP000738402"/>
    </source>
</evidence>
<accession>A0AAN6D105</accession>
<gene>
    <name evidence="2" type="ORF">KL933_005060</name>
    <name evidence="3" type="ORF">KL946_004931</name>
</gene>
<feature type="transmembrane region" description="Helical" evidence="1">
    <location>
        <begin position="278"/>
        <end position="305"/>
    </location>
</feature>
<dbReference type="EMBL" id="JAHLUH010000019">
    <property type="protein sequence ID" value="KAG7724098.1"/>
    <property type="molecule type" value="Genomic_DNA"/>
</dbReference>
<reference evidence="2 4" key="1">
    <citation type="journal article" date="2021" name="G3 (Bethesda)">
        <title>Genomic diversity, chromosomal rearrangements, and interspecies hybridization in the ogataea polymorpha species complex.</title>
        <authorList>
            <person name="Hanson S.J."/>
            <person name="Cinneide E.O."/>
            <person name="Salzberg L.I."/>
            <person name="Wolfe K.H."/>
            <person name="McGowan J."/>
            <person name="Fitzpatrick D.A."/>
            <person name="Matlin K."/>
        </authorList>
    </citation>
    <scope>NUCLEOTIDE SEQUENCE</scope>
    <source>
        <strain evidence="3">81-436-3</strain>
        <strain evidence="2">83-405-1</strain>
    </source>
</reference>
<evidence type="ECO:0000313" key="2">
    <source>
        <dbReference type="EMBL" id="KAG7724098.1"/>
    </source>
</evidence>
<dbReference type="Proteomes" id="UP000697297">
    <property type="component" value="Unassembled WGS sequence"/>
</dbReference>
<evidence type="ECO:0000313" key="4">
    <source>
        <dbReference type="Proteomes" id="UP000697297"/>
    </source>
</evidence>
<evidence type="ECO:0000313" key="3">
    <source>
        <dbReference type="EMBL" id="KAG7762067.1"/>
    </source>
</evidence>
<keyword evidence="1" id="KW-0472">Membrane</keyword>
<keyword evidence="1" id="KW-0812">Transmembrane</keyword>
<dbReference type="AlphaFoldDB" id="A0AAN6D105"/>
<feature type="transmembrane region" description="Helical" evidence="1">
    <location>
        <begin position="331"/>
        <end position="352"/>
    </location>
</feature>
<dbReference type="EMBL" id="JAHLUN010000017">
    <property type="protein sequence ID" value="KAG7762067.1"/>
    <property type="molecule type" value="Genomic_DNA"/>
</dbReference>
<evidence type="ECO:0000256" key="1">
    <source>
        <dbReference type="SAM" id="Phobius"/>
    </source>
</evidence>
<dbReference type="Proteomes" id="UP000738402">
    <property type="component" value="Unassembled WGS sequence"/>
</dbReference>